<proteinExistence type="predicted"/>
<dbReference type="InterPro" id="IPR012336">
    <property type="entry name" value="Thioredoxin-like_fold"/>
</dbReference>
<comment type="subcellular location">
    <subcellularLocation>
        <location evidence="1">Cell envelope</location>
    </subcellularLocation>
</comment>
<accession>A0ABS4BYF2</accession>
<dbReference type="InterPro" id="IPR036249">
    <property type="entry name" value="Thioredoxin-like_sf"/>
</dbReference>
<dbReference type="Proteomes" id="UP000670776">
    <property type="component" value="Unassembled WGS sequence"/>
</dbReference>
<gene>
    <name evidence="6" type="ORF">J8H85_17435</name>
</gene>
<reference evidence="6 7" key="1">
    <citation type="submission" date="2021-04" db="EMBL/GenBank/DDBJ databases">
        <title>Mariniflexile gromovii gen. nov., sp. nov., a gliding bacterium isolated from the sea urchin Strongylocentrotus intermedius.</title>
        <authorList>
            <person name="Ko S."/>
            <person name="Le V."/>
            <person name="Ahn C.-Y."/>
            <person name="Oh H.-M."/>
        </authorList>
    </citation>
    <scope>NUCLEOTIDE SEQUENCE [LARGE SCALE GENOMIC DNA]</scope>
    <source>
        <strain evidence="6 7">KCTC 12570</strain>
    </source>
</reference>
<keyword evidence="7" id="KW-1185">Reference proteome</keyword>
<dbReference type="CDD" id="cd02966">
    <property type="entry name" value="TlpA_like_family"/>
    <property type="match status" value="1"/>
</dbReference>
<keyword evidence="3" id="KW-1015">Disulfide bond</keyword>
<protein>
    <submittedName>
        <fullName evidence="6">TlpA family protein disulfide reductase</fullName>
    </submittedName>
</protein>
<organism evidence="6 7">
    <name type="scientific">Mariniflexile gromovii</name>
    <dbReference type="NCBI Taxonomy" id="362523"/>
    <lineage>
        <taxon>Bacteria</taxon>
        <taxon>Pseudomonadati</taxon>
        <taxon>Bacteroidota</taxon>
        <taxon>Flavobacteriia</taxon>
        <taxon>Flavobacteriales</taxon>
        <taxon>Flavobacteriaceae</taxon>
        <taxon>Mariniflexile</taxon>
    </lineage>
</organism>
<dbReference type="InterPro" id="IPR050553">
    <property type="entry name" value="Thioredoxin_ResA/DsbE_sf"/>
</dbReference>
<dbReference type="PROSITE" id="PS51352">
    <property type="entry name" value="THIOREDOXIN_2"/>
    <property type="match status" value="1"/>
</dbReference>
<evidence type="ECO:0000256" key="2">
    <source>
        <dbReference type="ARBA" id="ARBA00022748"/>
    </source>
</evidence>
<dbReference type="PANTHER" id="PTHR42852">
    <property type="entry name" value="THIOL:DISULFIDE INTERCHANGE PROTEIN DSBE"/>
    <property type="match status" value="1"/>
</dbReference>
<sequence length="443" mass="50886">MLFRIVTILILLPYALLAQHTIKGVLSPATDFEVVLLYKVTPTVSEYITNADVQKDGSFQFQLEASAAPGIYRMVYAVPQEDYNFDVIYNGKEDIVLAFNTETGITFKSSIENKLMVSYNSSMSAFTQSISNYYRQGKKDTLAIKAIFKTQREAQIRYEKQAENTIALHFIKANKPYIPKKYEDVKTYVKNLKTHYFDNIDFNNKTLQSSSFLQERMLNYVFGISAEGKDEITNYKNNIDVFYNAIKTVPAGIKRILLVDLWQEMVDLKLEPVANHISKNYLLDIAKLLKDKELVETLTRYNNLSIGHKAPDFSFVVEKNNQKTTKKLSELNSAEKYILVFWSSSCSHCLDEIPKLQKFIKLRAKDKLKVIAVGLEDDGKAWKETIKSYPEFIQVLGLGKWDNKIGNDYGVTETPTYFVLDKNKHILEKPDSFDALKAYLEQK</sequence>
<evidence type="ECO:0000313" key="7">
    <source>
        <dbReference type="Proteomes" id="UP000670776"/>
    </source>
</evidence>
<evidence type="ECO:0000256" key="1">
    <source>
        <dbReference type="ARBA" id="ARBA00004196"/>
    </source>
</evidence>
<keyword evidence="2" id="KW-0201">Cytochrome c-type biogenesis</keyword>
<dbReference type="RefSeq" id="WP_209656763.1">
    <property type="nucleotide sequence ID" value="NZ_JAGJCB010000026.1"/>
</dbReference>
<name>A0ABS4BYF2_9FLAO</name>
<comment type="caution">
    <text evidence="6">The sequence shown here is derived from an EMBL/GenBank/DDBJ whole genome shotgun (WGS) entry which is preliminary data.</text>
</comment>
<evidence type="ECO:0000313" key="6">
    <source>
        <dbReference type="EMBL" id="MBP0905613.1"/>
    </source>
</evidence>
<keyword evidence="4" id="KW-0676">Redox-active center</keyword>
<evidence type="ECO:0000259" key="5">
    <source>
        <dbReference type="PROSITE" id="PS51352"/>
    </source>
</evidence>
<dbReference type="PANTHER" id="PTHR42852:SF6">
    <property type="entry name" value="THIOL:DISULFIDE INTERCHANGE PROTEIN DSBE"/>
    <property type="match status" value="1"/>
</dbReference>
<dbReference type="InterPro" id="IPR013766">
    <property type="entry name" value="Thioredoxin_domain"/>
</dbReference>
<dbReference type="SUPFAM" id="SSF52833">
    <property type="entry name" value="Thioredoxin-like"/>
    <property type="match status" value="1"/>
</dbReference>
<evidence type="ECO:0000256" key="4">
    <source>
        <dbReference type="ARBA" id="ARBA00023284"/>
    </source>
</evidence>
<feature type="domain" description="Thioredoxin" evidence="5">
    <location>
        <begin position="304"/>
        <end position="443"/>
    </location>
</feature>
<dbReference type="Gene3D" id="3.40.30.10">
    <property type="entry name" value="Glutaredoxin"/>
    <property type="match status" value="1"/>
</dbReference>
<evidence type="ECO:0000256" key="3">
    <source>
        <dbReference type="ARBA" id="ARBA00023157"/>
    </source>
</evidence>
<dbReference type="EMBL" id="JAGJCB010000026">
    <property type="protein sequence ID" value="MBP0905613.1"/>
    <property type="molecule type" value="Genomic_DNA"/>
</dbReference>
<dbReference type="Pfam" id="PF13905">
    <property type="entry name" value="Thioredoxin_8"/>
    <property type="match status" value="1"/>
</dbReference>